<gene>
    <name evidence="18" type="ORF">B0T10DRAFT_392675</name>
</gene>
<evidence type="ECO:0000256" key="6">
    <source>
        <dbReference type="ARBA" id="ARBA00022833"/>
    </source>
</evidence>
<evidence type="ECO:0000256" key="8">
    <source>
        <dbReference type="ARBA" id="ARBA00023157"/>
    </source>
</evidence>
<reference evidence="18 19" key="1">
    <citation type="journal article" date="2021" name="Nat. Commun.">
        <title>Genetic determinants of endophytism in the Arabidopsis root mycobiome.</title>
        <authorList>
            <person name="Mesny F."/>
            <person name="Miyauchi S."/>
            <person name="Thiergart T."/>
            <person name="Pickel B."/>
            <person name="Atanasova L."/>
            <person name="Karlsson M."/>
            <person name="Huettel B."/>
            <person name="Barry K.W."/>
            <person name="Haridas S."/>
            <person name="Chen C."/>
            <person name="Bauer D."/>
            <person name="Andreopoulos W."/>
            <person name="Pangilinan J."/>
            <person name="LaButti K."/>
            <person name="Riley R."/>
            <person name="Lipzen A."/>
            <person name="Clum A."/>
            <person name="Drula E."/>
            <person name="Henrissat B."/>
            <person name="Kohler A."/>
            <person name="Grigoriev I.V."/>
            <person name="Martin F.M."/>
            <person name="Hacquard S."/>
        </authorList>
    </citation>
    <scope>NUCLEOTIDE SEQUENCE [LARGE SCALE GENOMIC DNA]</scope>
    <source>
        <strain evidence="18 19">MPI-CAGE-CH-0241</strain>
    </source>
</reference>
<keyword evidence="3 15" id="KW-0732">Signal</keyword>
<dbReference type="CDD" id="cd04271">
    <property type="entry name" value="ZnMc_ADAM_fungal"/>
    <property type="match status" value="1"/>
</dbReference>
<dbReference type="OrthoDB" id="5951731at2759"/>
<evidence type="ECO:0000259" key="17">
    <source>
        <dbReference type="PROSITE" id="PS50215"/>
    </source>
</evidence>
<evidence type="ECO:0000313" key="18">
    <source>
        <dbReference type="EMBL" id="KAH6900181.1"/>
    </source>
</evidence>
<evidence type="ECO:0000256" key="4">
    <source>
        <dbReference type="ARBA" id="ARBA00022737"/>
    </source>
</evidence>
<dbReference type="Pfam" id="PF00200">
    <property type="entry name" value="Disintegrin"/>
    <property type="match status" value="1"/>
</dbReference>
<evidence type="ECO:0000256" key="13">
    <source>
        <dbReference type="SAM" id="MobiDB-lite"/>
    </source>
</evidence>
<keyword evidence="8" id="KW-1015">Disulfide bond</keyword>
<dbReference type="Gene3D" id="3.40.390.10">
    <property type="entry name" value="Collagenase (Catalytic Domain)"/>
    <property type="match status" value="1"/>
</dbReference>
<organism evidence="18 19">
    <name type="scientific">Thelonectria olida</name>
    <dbReference type="NCBI Taxonomy" id="1576542"/>
    <lineage>
        <taxon>Eukaryota</taxon>
        <taxon>Fungi</taxon>
        <taxon>Dikarya</taxon>
        <taxon>Ascomycota</taxon>
        <taxon>Pezizomycotina</taxon>
        <taxon>Sordariomycetes</taxon>
        <taxon>Hypocreomycetidae</taxon>
        <taxon>Hypocreales</taxon>
        <taxon>Nectriaceae</taxon>
        <taxon>Thelonectria</taxon>
    </lineage>
</organism>
<evidence type="ECO:0000259" key="16">
    <source>
        <dbReference type="PROSITE" id="PS50214"/>
    </source>
</evidence>
<evidence type="ECO:0000256" key="1">
    <source>
        <dbReference type="ARBA" id="ARBA00022670"/>
    </source>
</evidence>
<evidence type="ECO:0000256" key="3">
    <source>
        <dbReference type="ARBA" id="ARBA00022729"/>
    </source>
</evidence>
<dbReference type="InterPro" id="IPR041645">
    <property type="entry name" value="ADAMTS_CR_2"/>
</dbReference>
<feature type="binding site" evidence="12">
    <location>
        <position position="438"/>
    </location>
    <ligand>
        <name>Zn(2+)</name>
        <dbReference type="ChEBI" id="CHEBI:29105"/>
        <note>catalytic</note>
    </ligand>
</feature>
<evidence type="ECO:0000313" key="19">
    <source>
        <dbReference type="Proteomes" id="UP000777438"/>
    </source>
</evidence>
<feature type="binding site" evidence="12">
    <location>
        <position position="428"/>
    </location>
    <ligand>
        <name>Zn(2+)</name>
        <dbReference type="ChEBI" id="CHEBI:29105"/>
        <note>catalytic</note>
    </ligand>
</feature>
<dbReference type="InterPro" id="IPR001762">
    <property type="entry name" value="Disintegrin_dom"/>
</dbReference>
<feature type="domain" description="Disintegrin" evidence="16">
    <location>
        <begin position="513"/>
        <end position="603"/>
    </location>
</feature>
<feature type="signal peptide" evidence="15">
    <location>
        <begin position="1"/>
        <end position="23"/>
    </location>
</feature>
<dbReference type="PANTHER" id="PTHR11905">
    <property type="entry name" value="ADAM A DISINTEGRIN AND METALLOPROTEASE DOMAIN"/>
    <property type="match status" value="1"/>
</dbReference>
<dbReference type="InterPro" id="IPR001590">
    <property type="entry name" value="Peptidase_M12B"/>
</dbReference>
<feature type="region of interest" description="Disordered" evidence="13">
    <location>
        <begin position="736"/>
        <end position="769"/>
    </location>
</feature>
<keyword evidence="4" id="KW-0677">Repeat</keyword>
<evidence type="ECO:0000256" key="14">
    <source>
        <dbReference type="SAM" id="Phobius"/>
    </source>
</evidence>
<dbReference type="GO" id="GO:0006508">
    <property type="term" value="P:proteolysis"/>
    <property type="evidence" value="ECO:0007669"/>
    <property type="project" value="UniProtKB-KW"/>
</dbReference>
<dbReference type="EMBL" id="JAGPYM010000001">
    <property type="protein sequence ID" value="KAH6900181.1"/>
    <property type="molecule type" value="Genomic_DNA"/>
</dbReference>
<dbReference type="PROSITE" id="PS50215">
    <property type="entry name" value="ADAM_MEPRO"/>
    <property type="match status" value="1"/>
</dbReference>
<name>A0A9P9ATS8_9HYPO</name>
<comment type="function">
    <text evidence="10">Probable zinc protease.</text>
</comment>
<dbReference type="InterPro" id="IPR034028">
    <property type="entry name" value="ZnMc_ADAM_fungal"/>
</dbReference>
<evidence type="ECO:0000256" key="5">
    <source>
        <dbReference type="ARBA" id="ARBA00022801"/>
    </source>
</evidence>
<dbReference type="InterPro" id="IPR024079">
    <property type="entry name" value="MetalloPept_cat_dom_sf"/>
</dbReference>
<dbReference type="FunFam" id="4.10.70.10:FF:000003">
    <property type="entry name" value="Disintegrin and metalloproteinase domain-containing protein 17"/>
    <property type="match status" value="1"/>
</dbReference>
<dbReference type="SUPFAM" id="SSF55486">
    <property type="entry name" value="Metalloproteases ('zincins'), catalytic domain"/>
    <property type="match status" value="1"/>
</dbReference>
<keyword evidence="14" id="KW-1133">Transmembrane helix</keyword>
<dbReference type="GO" id="GO:0046872">
    <property type="term" value="F:metal ion binding"/>
    <property type="evidence" value="ECO:0007669"/>
    <property type="project" value="UniProtKB-KW"/>
</dbReference>
<dbReference type="InterPro" id="IPR006586">
    <property type="entry name" value="ADAM_Cys-rich"/>
</dbReference>
<comment type="caution">
    <text evidence="18">The sequence shown here is derived from an EMBL/GenBank/DDBJ whole genome shotgun (WGS) entry which is preliminary data.</text>
</comment>
<evidence type="ECO:0000256" key="11">
    <source>
        <dbReference type="ARBA" id="ARBA00074021"/>
    </source>
</evidence>
<dbReference type="GO" id="GO:0004222">
    <property type="term" value="F:metalloendopeptidase activity"/>
    <property type="evidence" value="ECO:0007669"/>
    <property type="project" value="InterPro"/>
</dbReference>
<keyword evidence="14" id="KW-0472">Membrane</keyword>
<accession>A0A9P9ATS8</accession>
<protein>
    <recommendedName>
        <fullName evidence="11">Disintegrin and metalloproteinase domain-containing protein B</fullName>
    </recommendedName>
</protein>
<keyword evidence="5" id="KW-0378">Hydrolase</keyword>
<feature type="binding site" evidence="12">
    <location>
        <position position="432"/>
    </location>
    <ligand>
        <name>Zn(2+)</name>
        <dbReference type="ChEBI" id="CHEBI:29105"/>
        <note>catalytic</note>
    </ligand>
</feature>
<dbReference type="Gene3D" id="3.40.1620.60">
    <property type="match status" value="1"/>
</dbReference>
<keyword evidence="19" id="KW-1185">Reference proteome</keyword>
<dbReference type="AlphaFoldDB" id="A0A9P9ATS8"/>
<dbReference type="Proteomes" id="UP000777438">
    <property type="component" value="Unassembled WGS sequence"/>
</dbReference>
<dbReference type="PANTHER" id="PTHR11905:SF159">
    <property type="entry name" value="ADAM METALLOPROTEASE"/>
    <property type="match status" value="1"/>
</dbReference>
<evidence type="ECO:0000256" key="10">
    <source>
        <dbReference type="ARBA" id="ARBA00056552"/>
    </source>
</evidence>
<dbReference type="Pfam" id="PF13688">
    <property type="entry name" value="Reprolysin_5"/>
    <property type="match status" value="1"/>
</dbReference>
<dbReference type="InterPro" id="IPR002870">
    <property type="entry name" value="Peptidase_M12B_N"/>
</dbReference>
<evidence type="ECO:0000256" key="12">
    <source>
        <dbReference type="PROSITE-ProRule" id="PRU00276"/>
    </source>
</evidence>
<keyword evidence="1" id="KW-0645">Protease</keyword>
<keyword evidence="7" id="KW-0482">Metalloprotease</keyword>
<evidence type="ECO:0000256" key="9">
    <source>
        <dbReference type="ARBA" id="ARBA00023180"/>
    </source>
</evidence>
<feature type="transmembrane region" description="Helical" evidence="14">
    <location>
        <begin position="702"/>
        <end position="726"/>
    </location>
</feature>
<keyword evidence="6 12" id="KW-0862">Zinc</keyword>
<feature type="active site" evidence="12">
    <location>
        <position position="429"/>
    </location>
</feature>
<keyword evidence="14" id="KW-0812">Transmembrane</keyword>
<feature type="chain" id="PRO_5040192191" description="Disintegrin and metalloproteinase domain-containing protein B" evidence="15">
    <location>
        <begin position="24"/>
        <end position="782"/>
    </location>
</feature>
<dbReference type="SUPFAM" id="SSF57552">
    <property type="entry name" value="Blood coagulation inhibitor (disintegrin)"/>
    <property type="match status" value="1"/>
</dbReference>
<dbReference type="SMART" id="SM00050">
    <property type="entry name" value="DISIN"/>
    <property type="match status" value="1"/>
</dbReference>
<evidence type="ECO:0000256" key="7">
    <source>
        <dbReference type="ARBA" id="ARBA00023049"/>
    </source>
</evidence>
<evidence type="ECO:0000256" key="2">
    <source>
        <dbReference type="ARBA" id="ARBA00022723"/>
    </source>
</evidence>
<dbReference type="Gene3D" id="4.10.70.10">
    <property type="entry name" value="Disintegrin domain"/>
    <property type="match status" value="1"/>
</dbReference>
<dbReference type="Pfam" id="PF01562">
    <property type="entry name" value="Pep_M12B_propep"/>
    <property type="match status" value="1"/>
</dbReference>
<dbReference type="Pfam" id="PF17771">
    <property type="entry name" value="ADAMTS_CR_2"/>
    <property type="match status" value="1"/>
</dbReference>
<dbReference type="SMART" id="SM00608">
    <property type="entry name" value="ACR"/>
    <property type="match status" value="1"/>
</dbReference>
<feature type="domain" description="Peptidase M12B" evidence="17">
    <location>
        <begin position="273"/>
        <end position="489"/>
    </location>
</feature>
<keyword evidence="9" id="KW-0325">Glycoprotein</keyword>
<sequence length="782" mass="83784">MVSLRSIAAAFASVALLIQPSTSHSVKRNPIGYASLVEDAVIKTPSHRVHAHSNFDLVFTLHNGRQEIRLKLEPNHDLIHDSFAVTYLGADGQVRSVESVERSEHKVYRGDAYVRRLGHEGWFKDGWARVTINRDGKHPVFEGSFRIDGTNHHIQTGDHYQNVKHEDDPLLNYPGDIEDAMVVWRDSDILTVADKHSELKRGLYGHTTCNSDNLGFNSKYNQLDLRDTSSLSAMSPRSIFGRQSIDGGSTGNNGAGVDLESTIGSVDGCPTTRKVALVGIATDCTYTAAFNSSETLRKSVISMVNTASRLYESTFNISLGIQNLTISDSSCPGTPPSSAQWNQGCSNSVDLSDRLSLFSSWRGKFDDTNAYWTLLSTCNTDSAVGLAWLGQLCRSGSSGSSDSSGNNETVSSANVVVRTSSEWQVFAHETGHMFGAVHDCTESACPVSSGTQTCCPLTKTTCDANGKYLMNPSTADGITEFSACSIGNICSGFKRNVKSDCLTDNKNVTTITGSQCGNGIVEGNEECDCGGEDGCGDNSCCDAKTCKFKENAQCDPTNEDCCTDSCKFSSSGTVCRESTGKCDPMETCSGTSGACPSDSHLNDGDSCGDGLSCASGQCTSRDLQCRNMFGNSSVSSTEACGNSGCLMTCEAPEYGYGTCVELNQNFLDGTSCGGGGRCSNGDCVGGSTAKEILEWLKRNKNIVIPVGAVIGALILIALLSCIISCFRRRGRRRAPKPTEMSRWPVMSRGANGAHPEGPPPGYDYTPVPNQGQWVRGRSMRYA</sequence>
<evidence type="ECO:0000256" key="15">
    <source>
        <dbReference type="SAM" id="SignalP"/>
    </source>
</evidence>
<proteinExistence type="predicted"/>
<keyword evidence="2 12" id="KW-0479">Metal-binding</keyword>
<comment type="caution">
    <text evidence="12">Lacks conserved residue(s) required for the propagation of feature annotation.</text>
</comment>
<dbReference type="InterPro" id="IPR036436">
    <property type="entry name" value="Disintegrin_dom_sf"/>
</dbReference>
<dbReference type="PROSITE" id="PS50214">
    <property type="entry name" value="DISINTEGRIN_2"/>
    <property type="match status" value="1"/>
</dbReference>